<comment type="caution">
    <text evidence="2">The sequence shown here is derived from an EMBL/GenBank/DDBJ whole genome shotgun (WGS) entry which is preliminary data.</text>
</comment>
<evidence type="ECO:0000313" key="3">
    <source>
        <dbReference type="Proteomes" id="UP000823485"/>
    </source>
</evidence>
<keyword evidence="1" id="KW-0472">Membrane</keyword>
<accession>A0ABS2R9P7</accession>
<reference evidence="2 3" key="1">
    <citation type="submission" date="2021-01" db="EMBL/GenBank/DDBJ databases">
        <title>Genomic Encyclopedia of Type Strains, Phase IV (KMG-IV): sequencing the most valuable type-strain genomes for metagenomic binning, comparative biology and taxonomic classification.</title>
        <authorList>
            <person name="Goeker M."/>
        </authorList>
    </citation>
    <scope>NUCLEOTIDE SEQUENCE [LARGE SCALE GENOMIC DNA]</scope>
    <source>
        <strain evidence="2 3">DSM 105453</strain>
    </source>
</reference>
<keyword evidence="1" id="KW-1133">Transmembrane helix</keyword>
<dbReference type="Proteomes" id="UP000823485">
    <property type="component" value="Unassembled WGS sequence"/>
</dbReference>
<protein>
    <submittedName>
        <fullName evidence="2">Uncharacterized protein</fullName>
    </submittedName>
</protein>
<keyword evidence="3" id="KW-1185">Reference proteome</keyword>
<feature type="transmembrane region" description="Helical" evidence="1">
    <location>
        <begin position="49"/>
        <end position="66"/>
    </location>
</feature>
<evidence type="ECO:0000256" key="1">
    <source>
        <dbReference type="SAM" id="Phobius"/>
    </source>
</evidence>
<evidence type="ECO:0000313" key="2">
    <source>
        <dbReference type="EMBL" id="MBM7716367.1"/>
    </source>
</evidence>
<keyword evidence="1" id="KW-0812">Transmembrane</keyword>
<gene>
    <name evidence="2" type="ORF">JOC94_003387</name>
</gene>
<sequence>MKKFKSWALKNDWWLPWLGVSATILGLLIPDSVLKGKLFVIILQLIKQHWLEMMLIGWGIFIHLEIRKLKKNVQNNHSADKIS</sequence>
<dbReference type="EMBL" id="JAFBFH010000026">
    <property type="protein sequence ID" value="MBM7716367.1"/>
    <property type="molecule type" value="Genomic_DNA"/>
</dbReference>
<proteinExistence type="predicted"/>
<name>A0ABS2R9P7_9BACI</name>
<dbReference type="RefSeq" id="WP_077113409.1">
    <property type="nucleotide sequence ID" value="NZ_JAFBFH010000026.1"/>
</dbReference>
<organism evidence="2 3">
    <name type="scientific">Siminovitchia thermophila</name>
    <dbReference type="NCBI Taxonomy" id="1245522"/>
    <lineage>
        <taxon>Bacteria</taxon>
        <taxon>Bacillati</taxon>
        <taxon>Bacillota</taxon>
        <taxon>Bacilli</taxon>
        <taxon>Bacillales</taxon>
        <taxon>Bacillaceae</taxon>
        <taxon>Siminovitchia</taxon>
    </lineage>
</organism>
<feature type="transmembrane region" description="Helical" evidence="1">
    <location>
        <begin position="12"/>
        <end position="29"/>
    </location>
</feature>